<protein>
    <submittedName>
        <fullName evidence="3">Rhamnosyltransferase</fullName>
    </submittedName>
</protein>
<dbReference type="Pfam" id="PF00535">
    <property type="entry name" value="Glycos_transf_2"/>
    <property type="match status" value="1"/>
</dbReference>
<reference evidence="3 4" key="1">
    <citation type="journal article" date="2013" name="Appl. Environ. Microbiol.">
        <title>The Carbohydrate Metabolism Signature of Lactococcus lactis Strain A12 Reveals Its Sourdough Ecosystem Origin.</title>
        <authorList>
            <person name="Passerini D."/>
            <person name="Coddeville M."/>
            <person name="Le Bourgeois P."/>
            <person name="Loubiere P."/>
            <person name="Ritzenthaler P."/>
            <person name="Fontagne-Faucher C."/>
            <person name="Daveran-Mingot M.L."/>
            <person name="Cocaign-Bousquet M."/>
        </authorList>
    </citation>
    <scope>NUCLEOTIDE SEQUENCE [LARGE SCALE GENOMIC DNA]</scope>
    <source>
        <strain evidence="3 4">A12</strain>
    </source>
</reference>
<proteinExistence type="inferred from homology"/>
<dbReference type="EMBL" id="CBLU010000003">
    <property type="protein sequence ID" value="CDG03499.1"/>
    <property type="molecule type" value="Genomic_DNA"/>
</dbReference>
<dbReference type="InterPro" id="IPR001173">
    <property type="entry name" value="Glyco_trans_2-like"/>
</dbReference>
<comment type="similarity">
    <text evidence="1">Belongs to the glycosyltransferase 2 family.</text>
</comment>
<dbReference type="InterPro" id="IPR050834">
    <property type="entry name" value="Glycosyltransf_2"/>
</dbReference>
<dbReference type="SUPFAM" id="SSF53448">
    <property type="entry name" value="Nucleotide-diphospho-sugar transferases"/>
    <property type="match status" value="1"/>
</dbReference>
<accession>S6F3X4</accession>
<dbReference type="AlphaFoldDB" id="S6F3X4"/>
<evidence type="ECO:0000259" key="2">
    <source>
        <dbReference type="Pfam" id="PF00535"/>
    </source>
</evidence>
<sequence>MKSTRGSTFATNMRNSFCPMKINILMSTYNGEKFVAEQIESIQKQTFTDWNLLIRDDGSIDKTCEIIDKVLAKDSRIRLIKAENVGVIQSFYNLIKMEEADFYFLADQDDYWLSEKLEVMLNEAKKHDNTKPVMYYTDLKVTDKDLNVISKSMIRSQSDHANTQLVQELTENTVTGGASMINHALAKLWKTTEDIIMHDWYLAVLASAIGELVYIDQPTHLYRQHGANVLGARTLEKRVKKWVHPNLWFEKYWWLIDSSQKQAEKLLTEHKSLLTQANIELITAYVNIMDQPKSKRRQILEQFNLRKNKNYHTKIFRTLIITKIAYKGKNK</sequence>
<dbReference type="GO" id="GO:0016740">
    <property type="term" value="F:transferase activity"/>
    <property type="evidence" value="ECO:0007669"/>
    <property type="project" value="UniProtKB-KW"/>
</dbReference>
<dbReference type="PANTHER" id="PTHR43685:SF11">
    <property type="entry name" value="GLYCOSYLTRANSFERASE TAGX-RELATED"/>
    <property type="match status" value="1"/>
</dbReference>
<dbReference type="Gene3D" id="3.90.550.10">
    <property type="entry name" value="Spore Coat Polysaccharide Biosynthesis Protein SpsA, Chain A"/>
    <property type="match status" value="1"/>
</dbReference>
<evidence type="ECO:0000313" key="4">
    <source>
        <dbReference type="Proteomes" id="UP000015361"/>
    </source>
</evidence>
<evidence type="ECO:0000256" key="1">
    <source>
        <dbReference type="ARBA" id="ARBA00006739"/>
    </source>
</evidence>
<feature type="domain" description="Glycosyltransferase 2-like" evidence="2">
    <location>
        <begin position="24"/>
        <end position="184"/>
    </location>
</feature>
<dbReference type="Proteomes" id="UP000015361">
    <property type="component" value="Unassembled WGS sequence"/>
</dbReference>
<gene>
    <name evidence="3" type="primary">rgpB</name>
    <name evidence="3" type="ORF">O9U_00220</name>
</gene>
<name>S6F3X4_LACLL</name>
<dbReference type="PANTHER" id="PTHR43685">
    <property type="entry name" value="GLYCOSYLTRANSFERASE"/>
    <property type="match status" value="1"/>
</dbReference>
<evidence type="ECO:0000313" key="3">
    <source>
        <dbReference type="EMBL" id="CDG03499.1"/>
    </source>
</evidence>
<comment type="caution">
    <text evidence="3">The sequence shown here is derived from an EMBL/GenBank/DDBJ whole genome shotgun (WGS) entry which is preliminary data.</text>
</comment>
<organism evidence="3 4">
    <name type="scientific">Lactococcus lactis subsp. lactis A12</name>
    <dbReference type="NCBI Taxonomy" id="1137134"/>
    <lineage>
        <taxon>Bacteria</taxon>
        <taxon>Bacillati</taxon>
        <taxon>Bacillota</taxon>
        <taxon>Bacilli</taxon>
        <taxon>Lactobacillales</taxon>
        <taxon>Streptococcaceae</taxon>
        <taxon>Lactococcus</taxon>
    </lineage>
</organism>
<dbReference type="CDD" id="cd04196">
    <property type="entry name" value="GT_2_like_d"/>
    <property type="match status" value="1"/>
</dbReference>
<dbReference type="InterPro" id="IPR029044">
    <property type="entry name" value="Nucleotide-diphossugar_trans"/>
</dbReference>